<gene>
    <name evidence="4" type="ORF">K7J14_13855</name>
</gene>
<reference evidence="4" key="1">
    <citation type="submission" date="2021-08" db="EMBL/GenBank/DDBJ databases">
        <title>Comparative analyses of Brucepasteria parasyntrophica and Teretinema zuelzerae.</title>
        <authorList>
            <person name="Song Y."/>
            <person name="Brune A."/>
        </authorList>
    </citation>
    <scope>NUCLEOTIDE SEQUENCE</scope>
    <source>
        <strain evidence="4">DSM 1903</strain>
    </source>
</reference>
<dbReference type="Proteomes" id="UP001198163">
    <property type="component" value="Unassembled WGS sequence"/>
</dbReference>
<dbReference type="PANTHER" id="PTHR10357">
    <property type="entry name" value="ALPHA-AMYLASE FAMILY MEMBER"/>
    <property type="match status" value="1"/>
</dbReference>
<evidence type="ECO:0000256" key="1">
    <source>
        <dbReference type="ARBA" id="ARBA00008061"/>
    </source>
</evidence>
<organism evidence="4 5">
    <name type="scientific">Teretinema zuelzerae</name>
    <dbReference type="NCBI Taxonomy" id="156"/>
    <lineage>
        <taxon>Bacteria</taxon>
        <taxon>Pseudomonadati</taxon>
        <taxon>Spirochaetota</taxon>
        <taxon>Spirochaetia</taxon>
        <taxon>Spirochaetales</taxon>
        <taxon>Treponemataceae</taxon>
        <taxon>Teretinema</taxon>
    </lineage>
</organism>
<dbReference type="GO" id="GO:0004556">
    <property type="term" value="F:alpha-amylase activity"/>
    <property type="evidence" value="ECO:0007669"/>
    <property type="project" value="TreeGrafter"/>
</dbReference>
<protein>
    <recommendedName>
        <fullName evidence="3">Glycosyl hydrolase family 13 catalytic domain-containing protein</fullName>
    </recommendedName>
</protein>
<feature type="signal peptide" evidence="2">
    <location>
        <begin position="1"/>
        <end position="23"/>
    </location>
</feature>
<sequence>MSSLFSRFRLSALAVLFLGFAFASCASRGPAVDSASTAAVSAPSPAARPASGEAADPRLFEWTGDPDYRSPRHAEIRASSLANQAKNLSPKWQEDSVFYHIWVKSFNDYDGDGVGDFRGITAKLDYIKNDVGADAIWLSPIFDCAGKGGAPGYNMHGYDTVDYYEVNEYFGNMEHLEELLREAHSRGMKVIFDYVPNHTSSAHPWFLLSSRRDPEKQDWYLWSREKLNWAPMGNSATWHRNMDRGEWYYGAFWSGMPDLNYRNREVREEMKNVVRFWLNKGFDGVRIDAVRYLAEEADESGRVSLAGLVDTEPTHDFFEELQEEVVSRYAELGHPKFMIGEAWINNNPSRLQRYFGANGDAEFDALFDFDFSNAVAMGVRFRNTGIFRYGADIPDEAAARTSYGVFLSNHDNLSSRPGTIFKTDRELRLASSLGLLFPGIPFLYYGNEIGQKDEPGLGGQDVRLRFPFDWSSAQAQIADSASLLALHRRLIALRNAHPALRKGQRILLPGVTSAETGETLPQTGAWALVRGSDILICAVNLSLAEIPAVRIDLEPVFTQTGLSPAAIKAMSPEFPETAAALSPRGTIAEFKNLGAQDFQLYSMQTE</sequence>
<feature type="chain" id="PRO_5042005954" description="Glycosyl hydrolase family 13 catalytic domain-containing protein" evidence="2">
    <location>
        <begin position="24"/>
        <end position="606"/>
    </location>
</feature>
<evidence type="ECO:0000259" key="3">
    <source>
        <dbReference type="SMART" id="SM00642"/>
    </source>
</evidence>
<evidence type="ECO:0000313" key="5">
    <source>
        <dbReference type="Proteomes" id="UP001198163"/>
    </source>
</evidence>
<dbReference type="InterPro" id="IPR045857">
    <property type="entry name" value="O16G_dom_2"/>
</dbReference>
<comment type="caution">
    <text evidence="4">The sequence shown here is derived from an EMBL/GenBank/DDBJ whole genome shotgun (WGS) entry which is preliminary data.</text>
</comment>
<accession>A0AAE3EJS6</accession>
<comment type="similarity">
    <text evidence="1">Belongs to the glycosyl hydrolase 13 family.</text>
</comment>
<keyword evidence="2" id="KW-0732">Signal</keyword>
<evidence type="ECO:0000313" key="4">
    <source>
        <dbReference type="EMBL" id="MCD1655777.1"/>
    </source>
</evidence>
<keyword evidence="5" id="KW-1185">Reference proteome</keyword>
<dbReference type="EMBL" id="JAINWA010000003">
    <property type="protein sequence ID" value="MCD1655777.1"/>
    <property type="molecule type" value="Genomic_DNA"/>
</dbReference>
<dbReference type="GO" id="GO:0009313">
    <property type="term" value="P:oligosaccharide catabolic process"/>
    <property type="evidence" value="ECO:0007669"/>
    <property type="project" value="TreeGrafter"/>
</dbReference>
<dbReference type="RefSeq" id="WP_230757577.1">
    <property type="nucleotide sequence ID" value="NZ_JAINWA010000003.1"/>
</dbReference>
<proteinExistence type="inferred from homology"/>
<evidence type="ECO:0000256" key="2">
    <source>
        <dbReference type="SAM" id="SignalP"/>
    </source>
</evidence>
<dbReference type="SUPFAM" id="SSF51445">
    <property type="entry name" value="(Trans)glycosidases"/>
    <property type="match status" value="1"/>
</dbReference>
<dbReference type="InterPro" id="IPR006047">
    <property type="entry name" value="GH13_cat_dom"/>
</dbReference>
<dbReference type="InterPro" id="IPR017853">
    <property type="entry name" value="GH"/>
</dbReference>
<dbReference type="Pfam" id="PF00128">
    <property type="entry name" value="Alpha-amylase"/>
    <property type="match status" value="1"/>
</dbReference>
<dbReference type="PANTHER" id="PTHR10357:SF179">
    <property type="entry name" value="NEUTRAL AND BASIC AMINO ACID TRANSPORT PROTEIN RBAT"/>
    <property type="match status" value="1"/>
</dbReference>
<name>A0AAE3EJS6_9SPIR</name>
<dbReference type="SMART" id="SM00642">
    <property type="entry name" value="Aamy"/>
    <property type="match status" value="1"/>
</dbReference>
<dbReference type="Gene3D" id="3.90.400.10">
    <property type="entry name" value="Oligo-1,6-glucosidase, Domain 2"/>
    <property type="match status" value="1"/>
</dbReference>
<dbReference type="Gene3D" id="3.20.20.80">
    <property type="entry name" value="Glycosidases"/>
    <property type="match status" value="1"/>
</dbReference>
<feature type="domain" description="Glycosyl hydrolase family 13 catalytic" evidence="3">
    <location>
        <begin position="100"/>
        <end position="494"/>
    </location>
</feature>
<dbReference type="PROSITE" id="PS51257">
    <property type="entry name" value="PROKAR_LIPOPROTEIN"/>
    <property type="match status" value="1"/>
</dbReference>
<dbReference type="AlphaFoldDB" id="A0AAE3EJS6"/>